<dbReference type="GO" id="GO:0005634">
    <property type="term" value="C:nucleus"/>
    <property type="evidence" value="ECO:0007669"/>
    <property type="project" value="UniProtKB-SubCell"/>
</dbReference>
<dbReference type="GO" id="GO:0007062">
    <property type="term" value="P:sister chromatid cohesion"/>
    <property type="evidence" value="ECO:0007669"/>
    <property type="project" value="UniProtKB-ARBA"/>
</dbReference>
<evidence type="ECO:0000256" key="2">
    <source>
        <dbReference type="ARBA" id="ARBA00022763"/>
    </source>
</evidence>
<dbReference type="InterPro" id="IPR039776">
    <property type="entry name" value="Pds5"/>
</dbReference>
<proteinExistence type="predicted"/>
<evidence type="ECO:0000313" key="5">
    <source>
        <dbReference type="EMBL" id="KAL3624920.1"/>
    </source>
</evidence>
<dbReference type="Proteomes" id="UP001632038">
    <property type="component" value="Unassembled WGS sequence"/>
</dbReference>
<comment type="subcellular location">
    <subcellularLocation>
        <location evidence="1">Nucleus</location>
    </subcellularLocation>
</comment>
<comment type="caution">
    <text evidence="5">The sequence shown here is derived from an EMBL/GenBank/DDBJ whole genome shotgun (WGS) entry which is preliminary data.</text>
</comment>
<dbReference type="PANTHER" id="PTHR12663:SF0">
    <property type="entry name" value="PRECOCIOUS DISSOCIATION OF SISTERS 5, ISOFORM A"/>
    <property type="match status" value="1"/>
</dbReference>
<dbReference type="Pfam" id="PF20168">
    <property type="entry name" value="PDS5"/>
    <property type="match status" value="2"/>
</dbReference>
<evidence type="ECO:0000313" key="6">
    <source>
        <dbReference type="Proteomes" id="UP001632038"/>
    </source>
</evidence>
<dbReference type="GO" id="GO:0006281">
    <property type="term" value="P:DNA repair"/>
    <property type="evidence" value="ECO:0007669"/>
    <property type="project" value="UniProtKB-KW"/>
</dbReference>
<dbReference type="AlphaFoldDB" id="A0ABD3C535"/>
<evidence type="ECO:0000256" key="3">
    <source>
        <dbReference type="ARBA" id="ARBA00023204"/>
    </source>
</evidence>
<dbReference type="PANTHER" id="PTHR12663">
    <property type="entry name" value="ANDROGEN INDUCED INHIBITOR OF PROLIFERATION AS3 / PDS5-RELATED"/>
    <property type="match status" value="1"/>
</dbReference>
<sequence>MGLLDYDEDIRKQVVAVVCDVACHNLTSIPVETIKVVSERLRDKSSRWSQNGFEITLSEAPFNFSFGICLPHLIWIVGKILRCFCLVTRISGLQQVMHKYLSFRLSSSTRLIDPNTSALQASSLRKCSGSTKFILSCMAILVSYLPVKDAHLRSGIDDVIGIIKNILFFGDISKEIESSLVDRHHLKLAAAKAVLRLSKHWEHKIPVDVLYLTLSASEENFPEVKKLLLSKVHQYVRDRVLDSKYACAFLLDVSSSQSDFTEGSCTSFYLR</sequence>
<evidence type="ECO:0000256" key="1">
    <source>
        <dbReference type="ARBA" id="ARBA00004123"/>
    </source>
</evidence>
<keyword evidence="2" id="KW-0227">DNA damage</keyword>
<keyword evidence="3" id="KW-0234">DNA repair</keyword>
<gene>
    <name evidence="5" type="ORF">CASFOL_031588</name>
</gene>
<organism evidence="5 6">
    <name type="scientific">Castilleja foliolosa</name>
    <dbReference type="NCBI Taxonomy" id="1961234"/>
    <lineage>
        <taxon>Eukaryota</taxon>
        <taxon>Viridiplantae</taxon>
        <taxon>Streptophyta</taxon>
        <taxon>Embryophyta</taxon>
        <taxon>Tracheophyta</taxon>
        <taxon>Spermatophyta</taxon>
        <taxon>Magnoliopsida</taxon>
        <taxon>eudicotyledons</taxon>
        <taxon>Gunneridae</taxon>
        <taxon>Pentapetalae</taxon>
        <taxon>asterids</taxon>
        <taxon>lamiids</taxon>
        <taxon>Lamiales</taxon>
        <taxon>Orobanchaceae</taxon>
        <taxon>Pedicularideae</taxon>
        <taxon>Castillejinae</taxon>
        <taxon>Castilleja</taxon>
    </lineage>
</organism>
<reference evidence="6" key="1">
    <citation type="journal article" date="2024" name="IScience">
        <title>Strigolactones Initiate the Formation of Haustorium-like Structures in Castilleja.</title>
        <authorList>
            <person name="Buerger M."/>
            <person name="Peterson D."/>
            <person name="Chory J."/>
        </authorList>
    </citation>
    <scope>NUCLEOTIDE SEQUENCE [LARGE SCALE GENOMIC DNA]</scope>
</reference>
<evidence type="ECO:0000256" key="4">
    <source>
        <dbReference type="ARBA" id="ARBA00023242"/>
    </source>
</evidence>
<protein>
    <submittedName>
        <fullName evidence="5">Uncharacterized protein</fullName>
    </submittedName>
</protein>
<name>A0ABD3C535_9LAMI</name>
<accession>A0ABD3C535</accession>
<dbReference type="EMBL" id="JAVIJP010000053">
    <property type="protein sequence ID" value="KAL3624920.1"/>
    <property type="molecule type" value="Genomic_DNA"/>
</dbReference>
<keyword evidence="4" id="KW-0539">Nucleus</keyword>
<keyword evidence="6" id="KW-1185">Reference proteome</keyword>